<accession>A0A4Y6UU07</accession>
<dbReference type="AlphaFoldDB" id="A0A4Y6UU07"/>
<keyword evidence="2" id="KW-1133">Transmembrane helix</keyword>
<feature type="transmembrane region" description="Helical" evidence="2">
    <location>
        <begin position="104"/>
        <end position="127"/>
    </location>
</feature>
<evidence type="ECO:0000313" key="4">
    <source>
        <dbReference type="Proteomes" id="UP000316968"/>
    </source>
</evidence>
<evidence type="ECO:0000256" key="2">
    <source>
        <dbReference type="SAM" id="Phobius"/>
    </source>
</evidence>
<keyword evidence="2" id="KW-0472">Membrane</keyword>
<feature type="transmembrane region" description="Helical" evidence="2">
    <location>
        <begin position="186"/>
        <end position="206"/>
    </location>
</feature>
<feature type="region of interest" description="Disordered" evidence="1">
    <location>
        <begin position="1"/>
        <end position="45"/>
    </location>
</feature>
<name>A0A4Y6UU07_SACBS</name>
<dbReference type="OrthoDB" id="2679416at2"/>
<dbReference type="KEGG" id="saca:FFV09_00655"/>
<dbReference type="RefSeq" id="WP_141445884.1">
    <property type="nucleotide sequence ID" value="NZ_CP041217.1"/>
</dbReference>
<dbReference type="EMBL" id="CP041217">
    <property type="protein sequence ID" value="QDH19495.1"/>
    <property type="molecule type" value="Genomic_DNA"/>
</dbReference>
<dbReference type="Proteomes" id="UP000316968">
    <property type="component" value="Chromosome"/>
</dbReference>
<protein>
    <recommendedName>
        <fullName evidence="5">Anti-sigma factor</fullName>
    </recommendedName>
</protein>
<feature type="compositionally biased region" description="Basic and acidic residues" evidence="1">
    <location>
        <begin position="28"/>
        <end position="42"/>
    </location>
</feature>
<proteinExistence type="predicted"/>
<keyword evidence="2" id="KW-0812">Transmembrane</keyword>
<evidence type="ECO:0000313" key="3">
    <source>
        <dbReference type="EMBL" id="QDH19495.1"/>
    </source>
</evidence>
<keyword evidence="4" id="KW-1185">Reference proteome</keyword>
<sequence>MKGREEGGHRTGTRWNPNAGRKAGLPGDPKENPARPEDRPAEAFDLDDFPDLDELLREAGTDMPDVDAERMNLGVMDRIYEESPWLLPGEAKTYASQHRFRSRAAVWVAALLAVFLVSFIYLAGWGIPDREQSATRGVPAGVIVQPLTVDSGVSETSEAAAQTRPAADRGIVEPLVAQIGPTHPQYWMFLSLTGMALALLSLTRIATMRK</sequence>
<evidence type="ECO:0008006" key="5">
    <source>
        <dbReference type="Google" id="ProtNLM"/>
    </source>
</evidence>
<evidence type="ECO:0000256" key="1">
    <source>
        <dbReference type="SAM" id="MobiDB-lite"/>
    </source>
</evidence>
<organism evidence="3 4">
    <name type="scientific">Saccharibacillus brassicae</name>
    <dbReference type="NCBI Taxonomy" id="2583377"/>
    <lineage>
        <taxon>Bacteria</taxon>
        <taxon>Bacillati</taxon>
        <taxon>Bacillota</taxon>
        <taxon>Bacilli</taxon>
        <taxon>Bacillales</taxon>
        <taxon>Paenibacillaceae</taxon>
        <taxon>Saccharibacillus</taxon>
    </lineage>
</organism>
<reference evidence="3 4" key="1">
    <citation type="submission" date="2019-06" db="EMBL/GenBank/DDBJ databases">
        <title>Saccharibacillus brassicae sp. nov., an endophytic bacterium isolated from Chinese cabbage seeds (Brassica pekinensis).</title>
        <authorList>
            <person name="Jiang L."/>
            <person name="Lee J."/>
            <person name="Kim S.W."/>
        </authorList>
    </citation>
    <scope>NUCLEOTIDE SEQUENCE [LARGE SCALE GENOMIC DNA]</scope>
    <source>
        <strain evidence="4">KCTC 43072 / ATSA2</strain>
    </source>
</reference>
<gene>
    <name evidence="3" type="ORF">FFV09_00655</name>
</gene>